<accession>A0A0P1B1S6</accession>
<proteinExistence type="predicted"/>
<evidence type="ECO:0000313" key="1">
    <source>
        <dbReference type="EMBL" id="CEG48639.1"/>
    </source>
</evidence>
<protein>
    <submittedName>
        <fullName evidence="1">Uncharacterized protein</fullName>
    </submittedName>
</protein>
<dbReference type="RefSeq" id="XP_024585008.1">
    <property type="nucleotide sequence ID" value="XM_024719739.1"/>
</dbReference>
<name>A0A0P1B1S6_PLAHL</name>
<evidence type="ECO:0000313" key="2">
    <source>
        <dbReference type="Proteomes" id="UP000054928"/>
    </source>
</evidence>
<sequence>MSTNKYVGNNCGLSSSLDLYGPLFRTSSLFGLIASVALTPPISLSRSTNVSDRHKRQSFATTLSLGRIPLARVAVIRTMQSSREGVSGC</sequence>
<reference evidence="2" key="1">
    <citation type="submission" date="2014-09" db="EMBL/GenBank/DDBJ databases">
        <authorList>
            <person name="Sharma Rahul"/>
            <person name="Thines Marco"/>
        </authorList>
    </citation>
    <scope>NUCLEOTIDE SEQUENCE [LARGE SCALE GENOMIC DNA]</scope>
</reference>
<dbReference type="GeneID" id="36401506"/>
<dbReference type="EMBL" id="CCYD01002939">
    <property type="protein sequence ID" value="CEG48639.1"/>
    <property type="molecule type" value="Genomic_DNA"/>
</dbReference>
<dbReference type="Proteomes" id="UP000054928">
    <property type="component" value="Unassembled WGS sequence"/>
</dbReference>
<keyword evidence="2" id="KW-1185">Reference proteome</keyword>
<dbReference type="AlphaFoldDB" id="A0A0P1B1S6"/>
<organism evidence="1 2">
    <name type="scientific">Plasmopara halstedii</name>
    <name type="common">Downy mildew of sunflower</name>
    <dbReference type="NCBI Taxonomy" id="4781"/>
    <lineage>
        <taxon>Eukaryota</taxon>
        <taxon>Sar</taxon>
        <taxon>Stramenopiles</taxon>
        <taxon>Oomycota</taxon>
        <taxon>Peronosporomycetes</taxon>
        <taxon>Peronosporales</taxon>
        <taxon>Peronosporaceae</taxon>
        <taxon>Plasmopara</taxon>
    </lineage>
</organism>